<sequence length="133" mass="14689">MWLGCSIGAGRNEVMHQGKTLLYYDGIGITARLCPTIHAYIIRHSKKFSSSMLSPIGISIILTTDTAFTNFGESESKESIINTSVTIITNASISQRADCIKVHTAFHCQHRTTRSALRESFPCSSDLPNKLRI</sequence>
<reference evidence="1 2" key="1">
    <citation type="journal article" date="2009" name="Nature">
        <title>Evolution of pathogenicity and sexual reproduction in eight Candida genomes.</title>
        <authorList>
            <person name="Butler G."/>
            <person name="Rasmussen M.D."/>
            <person name="Lin M.F."/>
            <person name="Santos M.A."/>
            <person name="Sakthikumar S."/>
            <person name="Munro C.A."/>
            <person name="Rheinbay E."/>
            <person name="Grabherr M."/>
            <person name="Forche A."/>
            <person name="Reedy J.L."/>
            <person name="Agrafioti I."/>
            <person name="Arnaud M.B."/>
            <person name="Bates S."/>
            <person name="Brown A.J."/>
            <person name="Brunke S."/>
            <person name="Costanzo M.C."/>
            <person name="Fitzpatrick D.A."/>
            <person name="de Groot P.W."/>
            <person name="Harris D."/>
            <person name="Hoyer L.L."/>
            <person name="Hube B."/>
            <person name="Klis F.M."/>
            <person name="Kodira C."/>
            <person name="Lennard N."/>
            <person name="Logue M.E."/>
            <person name="Martin R."/>
            <person name="Neiman A.M."/>
            <person name="Nikolaou E."/>
            <person name="Quail M.A."/>
            <person name="Quinn J."/>
            <person name="Santos M.C."/>
            <person name="Schmitzberger F.F."/>
            <person name="Sherlock G."/>
            <person name="Shah P."/>
            <person name="Silverstein K.A."/>
            <person name="Skrzypek M.S."/>
            <person name="Soll D."/>
            <person name="Staggs R."/>
            <person name="Stansfield I."/>
            <person name="Stumpf M.P."/>
            <person name="Sudbery P.E."/>
            <person name="Srikantha T."/>
            <person name="Zeng Q."/>
            <person name="Berman J."/>
            <person name="Berriman M."/>
            <person name="Heitman J."/>
            <person name="Gow N.A."/>
            <person name="Lorenz M.C."/>
            <person name="Birren B.W."/>
            <person name="Kellis M."/>
            <person name="Cuomo C.A."/>
        </authorList>
    </citation>
    <scope>NUCLEOTIDE SEQUENCE [LARGE SCALE GENOMIC DNA]</scope>
    <source>
        <strain evidence="2">ATCC MYA-3404 / T1</strain>
    </source>
</reference>
<protein>
    <submittedName>
        <fullName evidence="1">Uncharacterized protein</fullName>
    </submittedName>
</protein>
<dbReference type="EMBL" id="GG692402">
    <property type="protein sequence ID" value="EER31024.1"/>
    <property type="molecule type" value="Genomic_DNA"/>
</dbReference>
<gene>
    <name evidence="1" type="ORF">CTRG_05476</name>
</gene>
<dbReference type="VEuPathDB" id="FungiDB:CTRG_05476"/>
<dbReference type="AlphaFoldDB" id="C5MHC2"/>
<dbReference type="KEGG" id="ctp:CTRG_05476"/>
<dbReference type="GeneID" id="8300534"/>
<dbReference type="HOGENOM" id="CLU_1906486_0_0_1"/>
<dbReference type="RefSeq" id="XP_002551178.1">
    <property type="nucleotide sequence ID" value="XM_002551132.1"/>
</dbReference>
<evidence type="ECO:0000313" key="2">
    <source>
        <dbReference type="Proteomes" id="UP000002037"/>
    </source>
</evidence>
<dbReference type="Proteomes" id="UP000002037">
    <property type="component" value="Unassembled WGS sequence"/>
</dbReference>
<organism evidence="1 2">
    <name type="scientific">Candida tropicalis (strain ATCC MYA-3404 / T1)</name>
    <name type="common">Yeast</name>
    <dbReference type="NCBI Taxonomy" id="294747"/>
    <lineage>
        <taxon>Eukaryota</taxon>
        <taxon>Fungi</taxon>
        <taxon>Dikarya</taxon>
        <taxon>Ascomycota</taxon>
        <taxon>Saccharomycotina</taxon>
        <taxon>Pichiomycetes</taxon>
        <taxon>Debaryomycetaceae</taxon>
        <taxon>Candida/Lodderomyces clade</taxon>
        <taxon>Candida</taxon>
    </lineage>
</organism>
<evidence type="ECO:0000313" key="1">
    <source>
        <dbReference type="EMBL" id="EER31024.1"/>
    </source>
</evidence>
<accession>C5MHC2</accession>
<keyword evidence="2" id="KW-1185">Reference proteome</keyword>
<proteinExistence type="predicted"/>
<name>C5MHC2_CANTT</name>